<name>A0A4Z0BDP4_9BURK</name>
<evidence type="ECO:0000313" key="4">
    <source>
        <dbReference type="EMBL" id="TFY96593.1"/>
    </source>
</evidence>
<proteinExistence type="predicted"/>
<comment type="caution">
    <text evidence="4">The sequence shown here is derived from an EMBL/GenBank/DDBJ whole genome shotgun (WGS) entry which is preliminary data.</text>
</comment>
<keyword evidence="2" id="KW-0597">Phosphoprotein</keyword>
<organism evidence="4 5">
    <name type="scientific">Ramlibacter humi</name>
    <dbReference type="NCBI Taxonomy" id="2530451"/>
    <lineage>
        <taxon>Bacteria</taxon>
        <taxon>Pseudomonadati</taxon>
        <taxon>Pseudomonadota</taxon>
        <taxon>Betaproteobacteria</taxon>
        <taxon>Burkholderiales</taxon>
        <taxon>Comamonadaceae</taxon>
        <taxon>Ramlibacter</taxon>
    </lineage>
</organism>
<dbReference type="EMBL" id="SMLK01000011">
    <property type="protein sequence ID" value="TFY96593.1"/>
    <property type="molecule type" value="Genomic_DNA"/>
</dbReference>
<dbReference type="InterPro" id="IPR001789">
    <property type="entry name" value="Sig_transdc_resp-reg_receiver"/>
</dbReference>
<dbReference type="SMART" id="SM00448">
    <property type="entry name" value="REC"/>
    <property type="match status" value="1"/>
</dbReference>
<dbReference type="SUPFAM" id="SSF52172">
    <property type="entry name" value="CheY-like"/>
    <property type="match status" value="1"/>
</dbReference>
<feature type="modified residue" description="4-aspartylphosphate" evidence="2">
    <location>
        <position position="62"/>
    </location>
</feature>
<dbReference type="GO" id="GO:0032993">
    <property type="term" value="C:protein-DNA complex"/>
    <property type="evidence" value="ECO:0007669"/>
    <property type="project" value="TreeGrafter"/>
</dbReference>
<dbReference type="GO" id="GO:0000156">
    <property type="term" value="F:phosphorelay response regulator activity"/>
    <property type="evidence" value="ECO:0007669"/>
    <property type="project" value="TreeGrafter"/>
</dbReference>
<dbReference type="GO" id="GO:0006355">
    <property type="term" value="P:regulation of DNA-templated transcription"/>
    <property type="evidence" value="ECO:0007669"/>
    <property type="project" value="TreeGrafter"/>
</dbReference>
<dbReference type="PROSITE" id="PS50110">
    <property type="entry name" value="RESPONSE_REGULATORY"/>
    <property type="match status" value="1"/>
</dbReference>
<dbReference type="InterPro" id="IPR039420">
    <property type="entry name" value="WalR-like"/>
</dbReference>
<dbReference type="RefSeq" id="WP_135251621.1">
    <property type="nucleotide sequence ID" value="NZ_SMLK01000011.1"/>
</dbReference>
<dbReference type="InterPro" id="IPR011006">
    <property type="entry name" value="CheY-like_superfamily"/>
</dbReference>
<dbReference type="GO" id="GO:0005829">
    <property type="term" value="C:cytosol"/>
    <property type="evidence" value="ECO:0007669"/>
    <property type="project" value="TreeGrafter"/>
</dbReference>
<dbReference type="OrthoDB" id="9179585at2"/>
<accession>A0A4Z0BDP4</accession>
<reference evidence="4 5" key="1">
    <citation type="submission" date="2019-03" db="EMBL/GenBank/DDBJ databases">
        <title>Ramlibacter sp. 18x22-1, whole genome shotgun sequence.</title>
        <authorList>
            <person name="Zhang X."/>
            <person name="Feng G."/>
            <person name="Zhu H."/>
        </authorList>
    </citation>
    <scope>NUCLEOTIDE SEQUENCE [LARGE SCALE GENOMIC DNA]</scope>
    <source>
        <strain evidence="4 5">18x22-1</strain>
    </source>
</reference>
<evidence type="ECO:0000256" key="2">
    <source>
        <dbReference type="PROSITE-ProRule" id="PRU00169"/>
    </source>
</evidence>
<dbReference type="Proteomes" id="UP000297839">
    <property type="component" value="Unassembled WGS sequence"/>
</dbReference>
<keyword evidence="1" id="KW-0238">DNA-binding</keyword>
<dbReference type="Pfam" id="PF00072">
    <property type="entry name" value="Response_reg"/>
    <property type="match status" value="1"/>
</dbReference>
<keyword evidence="5" id="KW-1185">Reference proteome</keyword>
<gene>
    <name evidence="4" type="ORF">EZ216_20280</name>
</gene>
<dbReference type="Gene3D" id="3.40.50.2300">
    <property type="match status" value="1"/>
</dbReference>
<evidence type="ECO:0000259" key="3">
    <source>
        <dbReference type="PROSITE" id="PS50110"/>
    </source>
</evidence>
<sequence>MFHASCDSASKQLTVLVADDNKDAADTLSDLLTISGHTVLTAYDGLEALLRADDQPDVAILDLGMPGLGGWEVARRLRGRRPDMLLIAASGWGSTGHQAESIRSGFDLHLTKPVDPVRLLALLEAKAARAVDAEVSQRCSECAGMRNLAEQRMNIEADSPRIDC</sequence>
<protein>
    <submittedName>
        <fullName evidence="4">Response regulator</fullName>
    </submittedName>
</protein>
<dbReference type="AlphaFoldDB" id="A0A4Z0BDP4"/>
<evidence type="ECO:0000256" key="1">
    <source>
        <dbReference type="ARBA" id="ARBA00023125"/>
    </source>
</evidence>
<dbReference type="GO" id="GO:0000976">
    <property type="term" value="F:transcription cis-regulatory region binding"/>
    <property type="evidence" value="ECO:0007669"/>
    <property type="project" value="TreeGrafter"/>
</dbReference>
<dbReference type="PANTHER" id="PTHR48111:SF50">
    <property type="entry name" value="KDP OPERON TRANSCRIPTIONAL REGULATORY PROTEIN KDPE"/>
    <property type="match status" value="1"/>
</dbReference>
<feature type="domain" description="Response regulatory" evidence="3">
    <location>
        <begin position="14"/>
        <end position="127"/>
    </location>
</feature>
<evidence type="ECO:0000313" key="5">
    <source>
        <dbReference type="Proteomes" id="UP000297839"/>
    </source>
</evidence>
<dbReference type="PANTHER" id="PTHR48111">
    <property type="entry name" value="REGULATOR OF RPOS"/>
    <property type="match status" value="1"/>
</dbReference>